<dbReference type="GO" id="GO:0004519">
    <property type="term" value="F:endonuclease activity"/>
    <property type="evidence" value="ECO:0007669"/>
    <property type="project" value="UniProtKB-KW"/>
</dbReference>
<dbReference type="InterPro" id="IPR043502">
    <property type="entry name" value="DNA/RNA_pol_sf"/>
</dbReference>
<feature type="non-terminal residue" evidence="8">
    <location>
        <position position="66"/>
    </location>
</feature>
<reference evidence="8 9" key="1">
    <citation type="submission" date="2019-09" db="EMBL/GenBank/DDBJ databases">
        <title>Bird 10,000 Genomes (B10K) Project - Family phase.</title>
        <authorList>
            <person name="Zhang G."/>
        </authorList>
    </citation>
    <scope>NUCLEOTIDE SEQUENCE [LARGE SCALE GENOMIC DNA]</scope>
    <source>
        <strain evidence="8">B10K-DU-029-75</strain>
    </source>
</reference>
<evidence type="ECO:0000256" key="1">
    <source>
        <dbReference type="ARBA" id="ARBA00022679"/>
    </source>
</evidence>
<feature type="non-terminal residue" evidence="8">
    <location>
        <position position="1"/>
    </location>
</feature>
<dbReference type="InterPro" id="IPR010661">
    <property type="entry name" value="RVT_thumb"/>
</dbReference>
<dbReference type="PANTHER" id="PTHR41694">
    <property type="entry name" value="ENDOGENOUS RETROVIRUS GROUP K MEMBER POL PROTEIN"/>
    <property type="match status" value="1"/>
</dbReference>
<dbReference type="GO" id="GO:0003964">
    <property type="term" value="F:RNA-directed DNA polymerase activity"/>
    <property type="evidence" value="ECO:0007669"/>
    <property type="project" value="UniProtKB-KW"/>
</dbReference>
<keyword evidence="9" id="KW-1185">Reference proteome</keyword>
<dbReference type="Proteomes" id="UP000579558">
    <property type="component" value="Unassembled WGS sequence"/>
</dbReference>
<keyword evidence="4" id="KW-0255">Endonuclease</keyword>
<dbReference type="GO" id="GO:0016787">
    <property type="term" value="F:hydrolase activity"/>
    <property type="evidence" value="ECO:0007669"/>
    <property type="project" value="UniProtKB-KW"/>
</dbReference>
<evidence type="ECO:0000256" key="2">
    <source>
        <dbReference type="ARBA" id="ARBA00022695"/>
    </source>
</evidence>
<keyword evidence="3" id="KW-0540">Nuclease</keyword>
<dbReference type="EMBL" id="VZRX01011445">
    <property type="protein sequence ID" value="NWX31494.1"/>
    <property type="molecule type" value="Genomic_DNA"/>
</dbReference>
<proteinExistence type="predicted"/>
<evidence type="ECO:0000313" key="8">
    <source>
        <dbReference type="EMBL" id="NWX31494.1"/>
    </source>
</evidence>
<sequence length="66" mass="7457">MYLGMTITESKIRPQKLKIEANIVNLYDVQRLVGDLQWLCNICGITNCDLQPLFELLQGGHGPQDP</sequence>
<protein>
    <submittedName>
        <fullName evidence="8">POK8 protein</fullName>
    </submittedName>
</protein>
<keyword evidence="1" id="KW-0808">Transferase</keyword>
<evidence type="ECO:0000256" key="3">
    <source>
        <dbReference type="ARBA" id="ARBA00022722"/>
    </source>
</evidence>
<accession>A0A7K6V8P1</accession>
<dbReference type="PANTHER" id="PTHR41694:SF3">
    <property type="entry name" value="RNA-DIRECTED DNA POLYMERASE-RELATED"/>
    <property type="match status" value="1"/>
</dbReference>
<comment type="caution">
    <text evidence="8">The sequence shown here is derived from an EMBL/GenBank/DDBJ whole genome shotgun (WGS) entry which is preliminary data.</text>
</comment>
<evidence type="ECO:0000313" key="9">
    <source>
        <dbReference type="Proteomes" id="UP000579558"/>
    </source>
</evidence>
<name>A0A7K6V8P1_9PASS</name>
<dbReference type="InterPro" id="IPR043128">
    <property type="entry name" value="Rev_trsase/Diguanyl_cyclase"/>
</dbReference>
<dbReference type="AlphaFoldDB" id="A0A7K6V8P1"/>
<keyword evidence="5" id="KW-0378">Hydrolase</keyword>
<organism evidence="8 9">
    <name type="scientific">Notiomystis cincta</name>
    <dbReference type="NCBI Taxonomy" id="366454"/>
    <lineage>
        <taxon>Eukaryota</taxon>
        <taxon>Metazoa</taxon>
        <taxon>Chordata</taxon>
        <taxon>Craniata</taxon>
        <taxon>Vertebrata</taxon>
        <taxon>Euteleostomi</taxon>
        <taxon>Archelosauria</taxon>
        <taxon>Archosauria</taxon>
        <taxon>Dinosauria</taxon>
        <taxon>Saurischia</taxon>
        <taxon>Theropoda</taxon>
        <taxon>Coelurosauria</taxon>
        <taxon>Aves</taxon>
        <taxon>Neognathae</taxon>
        <taxon>Neoaves</taxon>
        <taxon>Telluraves</taxon>
        <taxon>Australaves</taxon>
        <taxon>Passeriformes</taxon>
        <taxon>Notiomystidae</taxon>
        <taxon>Notiomystis</taxon>
    </lineage>
</organism>
<gene>
    <name evidence="8" type="primary">Ervk8_0</name>
    <name evidence="8" type="ORF">NOTCIN_R14702</name>
</gene>
<evidence type="ECO:0000256" key="4">
    <source>
        <dbReference type="ARBA" id="ARBA00022759"/>
    </source>
</evidence>
<dbReference type="SUPFAM" id="SSF56672">
    <property type="entry name" value="DNA/RNA polymerases"/>
    <property type="match status" value="1"/>
</dbReference>
<evidence type="ECO:0000256" key="6">
    <source>
        <dbReference type="ARBA" id="ARBA00022918"/>
    </source>
</evidence>
<evidence type="ECO:0000256" key="5">
    <source>
        <dbReference type="ARBA" id="ARBA00022801"/>
    </source>
</evidence>
<evidence type="ECO:0000259" key="7">
    <source>
        <dbReference type="Pfam" id="PF06817"/>
    </source>
</evidence>
<dbReference type="Gene3D" id="3.30.70.270">
    <property type="match status" value="1"/>
</dbReference>
<keyword evidence="2" id="KW-0548">Nucleotidyltransferase</keyword>
<dbReference type="OrthoDB" id="9319918at2759"/>
<keyword evidence="6" id="KW-0695">RNA-directed DNA polymerase</keyword>
<dbReference type="Pfam" id="PF06817">
    <property type="entry name" value="RVT_thumb"/>
    <property type="match status" value="1"/>
</dbReference>
<dbReference type="GO" id="GO:0035613">
    <property type="term" value="F:RNA stem-loop binding"/>
    <property type="evidence" value="ECO:0007669"/>
    <property type="project" value="TreeGrafter"/>
</dbReference>
<feature type="domain" description="Reverse transcriptase thumb" evidence="7">
    <location>
        <begin position="14"/>
        <end position="65"/>
    </location>
</feature>